<feature type="region of interest" description="Disordered" evidence="1">
    <location>
        <begin position="1"/>
        <end position="66"/>
    </location>
</feature>
<dbReference type="AlphaFoldDB" id="A0AAV7I9K0"/>
<keyword evidence="3" id="KW-1185">Reference proteome</keyword>
<protein>
    <submittedName>
        <fullName evidence="2">Uncharacterized protein</fullName>
    </submittedName>
</protein>
<feature type="compositionally biased region" description="Basic and acidic residues" evidence="1">
    <location>
        <begin position="10"/>
        <end position="41"/>
    </location>
</feature>
<gene>
    <name evidence="2" type="ORF">KQX54_014561</name>
</gene>
<dbReference type="EMBL" id="JAHXZJ010002237">
    <property type="protein sequence ID" value="KAH0546741.1"/>
    <property type="molecule type" value="Genomic_DNA"/>
</dbReference>
<evidence type="ECO:0000313" key="2">
    <source>
        <dbReference type="EMBL" id="KAH0546741.1"/>
    </source>
</evidence>
<name>A0AAV7I9K0_COTGL</name>
<dbReference type="Proteomes" id="UP000826195">
    <property type="component" value="Unassembled WGS sequence"/>
</dbReference>
<proteinExistence type="predicted"/>
<reference evidence="2 3" key="1">
    <citation type="journal article" date="2021" name="J. Hered.">
        <title>A chromosome-level genome assembly of the parasitoid wasp, Cotesia glomerata (Hymenoptera: Braconidae).</title>
        <authorList>
            <person name="Pinto B.J."/>
            <person name="Weis J.J."/>
            <person name="Gamble T."/>
            <person name="Ode P.J."/>
            <person name="Paul R."/>
            <person name="Zaspel J.M."/>
        </authorList>
    </citation>
    <scope>NUCLEOTIDE SEQUENCE [LARGE SCALE GENOMIC DNA]</scope>
    <source>
        <strain evidence="2">CgM1</strain>
    </source>
</reference>
<sequence>MRGNFYGRFNRNDRRQSFKRKNNDNFEGTGAKKREFNDKRGRGQFKNQPKQTKRAKAGEPKTNKGNVLFTNTIPNYDYACNVINNMNDGLNKYESEFDHDNWLIIFTDENSSQESLKTEGESKRRRGRPRKNVTNENTNETSDCIIDKELDTLKGIKMSNNDENESKLLFATRLNDDHDNKIENVEDETYYALLAGINKDPTSYKQAMETNDAARSKEAIDTSKDQIADIFTKPLPFNLHQRLTERIMNGTK</sequence>
<evidence type="ECO:0000256" key="1">
    <source>
        <dbReference type="SAM" id="MobiDB-lite"/>
    </source>
</evidence>
<feature type="region of interest" description="Disordered" evidence="1">
    <location>
        <begin position="113"/>
        <end position="139"/>
    </location>
</feature>
<organism evidence="2 3">
    <name type="scientific">Cotesia glomerata</name>
    <name type="common">Lepidopteran parasitic wasp</name>
    <name type="synonym">Apanteles glomeratus</name>
    <dbReference type="NCBI Taxonomy" id="32391"/>
    <lineage>
        <taxon>Eukaryota</taxon>
        <taxon>Metazoa</taxon>
        <taxon>Ecdysozoa</taxon>
        <taxon>Arthropoda</taxon>
        <taxon>Hexapoda</taxon>
        <taxon>Insecta</taxon>
        <taxon>Pterygota</taxon>
        <taxon>Neoptera</taxon>
        <taxon>Endopterygota</taxon>
        <taxon>Hymenoptera</taxon>
        <taxon>Apocrita</taxon>
        <taxon>Ichneumonoidea</taxon>
        <taxon>Braconidae</taxon>
        <taxon>Microgastrinae</taxon>
        <taxon>Cotesia</taxon>
    </lineage>
</organism>
<comment type="caution">
    <text evidence="2">The sequence shown here is derived from an EMBL/GenBank/DDBJ whole genome shotgun (WGS) entry which is preliminary data.</text>
</comment>
<evidence type="ECO:0000313" key="3">
    <source>
        <dbReference type="Proteomes" id="UP000826195"/>
    </source>
</evidence>
<accession>A0AAV7I9K0</accession>